<gene>
    <name evidence="2" type="ORF">STAS_05460</name>
</gene>
<name>A0A5A7PAL2_STRAF</name>
<organism evidence="2 3">
    <name type="scientific">Striga asiatica</name>
    <name type="common">Asiatic witchweed</name>
    <name type="synonym">Buchnera asiatica</name>
    <dbReference type="NCBI Taxonomy" id="4170"/>
    <lineage>
        <taxon>Eukaryota</taxon>
        <taxon>Viridiplantae</taxon>
        <taxon>Streptophyta</taxon>
        <taxon>Embryophyta</taxon>
        <taxon>Tracheophyta</taxon>
        <taxon>Spermatophyta</taxon>
        <taxon>Magnoliopsida</taxon>
        <taxon>eudicotyledons</taxon>
        <taxon>Gunneridae</taxon>
        <taxon>Pentapetalae</taxon>
        <taxon>asterids</taxon>
        <taxon>lamiids</taxon>
        <taxon>Lamiales</taxon>
        <taxon>Orobanchaceae</taxon>
        <taxon>Buchnereae</taxon>
        <taxon>Striga</taxon>
    </lineage>
</organism>
<proteinExistence type="predicted"/>
<sequence>MDILTNLGLFPILSQPPPYILLGLPTWPNTPSIQPQRIHQTRSTQPVHFLLLHPDHTTPRPHFRRWQPLPLLRLRYRPATPALATIRSPEFKFRPPSDPSISMEEPHELRSPPASTPVVGSETFPTPSPASEHLVVLTTRPSSPSTIAALLTRPSNIPSPPPKSRDTHLPMTGL</sequence>
<keyword evidence="2" id="KW-0675">Receptor</keyword>
<keyword evidence="3" id="KW-1185">Reference proteome</keyword>
<feature type="region of interest" description="Disordered" evidence="1">
    <location>
        <begin position="90"/>
        <end position="174"/>
    </location>
</feature>
<comment type="caution">
    <text evidence="2">The sequence shown here is derived from an EMBL/GenBank/DDBJ whole genome shotgun (WGS) entry which is preliminary data.</text>
</comment>
<reference evidence="3" key="1">
    <citation type="journal article" date="2019" name="Curr. Biol.">
        <title>Genome Sequence of Striga asiatica Provides Insight into the Evolution of Plant Parasitism.</title>
        <authorList>
            <person name="Yoshida S."/>
            <person name="Kim S."/>
            <person name="Wafula E.K."/>
            <person name="Tanskanen J."/>
            <person name="Kim Y.M."/>
            <person name="Honaas L."/>
            <person name="Yang Z."/>
            <person name="Spallek T."/>
            <person name="Conn C.E."/>
            <person name="Ichihashi Y."/>
            <person name="Cheong K."/>
            <person name="Cui S."/>
            <person name="Der J.P."/>
            <person name="Gundlach H."/>
            <person name="Jiao Y."/>
            <person name="Hori C."/>
            <person name="Ishida J.K."/>
            <person name="Kasahara H."/>
            <person name="Kiba T."/>
            <person name="Kim M.S."/>
            <person name="Koo N."/>
            <person name="Laohavisit A."/>
            <person name="Lee Y.H."/>
            <person name="Lumba S."/>
            <person name="McCourt P."/>
            <person name="Mortimer J.C."/>
            <person name="Mutuku J.M."/>
            <person name="Nomura T."/>
            <person name="Sasaki-Sekimoto Y."/>
            <person name="Seto Y."/>
            <person name="Wang Y."/>
            <person name="Wakatake T."/>
            <person name="Sakakibara H."/>
            <person name="Demura T."/>
            <person name="Yamaguchi S."/>
            <person name="Yoneyama K."/>
            <person name="Manabe R.I."/>
            <person name="Nelson D.C."/>
            <person name="Schulman A.H."/>
            <person name="Timko M.P."/>
            <person name="dePamphilis C.W."/>
            <person name="Choi D."/>
            <person name="Shirasu K."/>
        </authorList>
    </citation>
    <scope>NUCLEOTIDE SEQUENCE [LARGE SCALE GENOMIC DNA]</scope>
    <source>
        <strain evidence="3">cv. UVA1</strain>
    </source>
</reference>
<accession>A0A5A7PAL2</accession>
<evidence type="ECO:0000313" key="3">
    <source>
        <dbReference type="Proteomes" id="UP000325081"/>
    </source>
</evidence>
<protein>
    <submittedName>
        <fullName evidence="2">IgG receptor FcRn large subunit p51</fullName>
    </submittedName>
</protein>
<dbReference type="Proteomes" id="UP000325081">
    <property type="component" value="Unassembled WGS sequence"/>
</dbReference>
<dbReference type="EMBL" id="BKCP01004002">
    <property type="protein sequence ID" value="GER29586.1"/>
    <property type="molecule type" value="Genomic_DNA"/>
</dbReference>
<dbReference type="AlphaFoldDB" id="A0A5A7PAL2"/>
<evidence type="ECO:0000256" key="1">
    <source>
        <dbReference type="SAM" id="MobiDB-lite"/>
    </source>
</evidence>
<evidence type="ECO:0000313" key="2">
    <source>
        <dbReference type="EMBL" id="GER29586.1"/>
    </source>
</evidence>